<dbReference type="InterPro" id="IPR005804">
    <property type="entry name" value="FA_desaturase_dom"/>
</dbReference>
<dbReference type="RefSeq" id="XP_002779131.1">
    <property type="nucleotide sequence ID" value="XM_002779085.1"/>
</dbReference>
<gene>
    <name evidence="2" type="ORF">Pmar_PMAR021406</name>
</gene>
<evidence type="ECO:0000313" key="2">
    <source>
        <dbReference type="EMBL" id="EER10926.1"/>
    </source>
</evidence>
<reference evidence="2 3" key="1">
    <citation type="submission" date="2008-07" db="EMBL/GenBank/DDBJ databases">
        <authorList>
            <person name="El-Sayed N."/>
            <person name="Caler E."/>
            <person name="Inman J."/>
            <person name="Amedeo P."/>
            <person name="Hass B."/>
            <person name="Wortman J."/>
        </authorList>
    </citation>
    <scope>NUCLEOTIDE SEQUENCE [LARGE SCALE GENOMIC DNA]</scope>
    <source>
        <strain evidence="3">ATCC 50983 / TXsc</strain>
    </source>
</reference>
<accession>C5KX70</accession>
<dbReference type="GeneID" id="9055961"/>
<organism evidence="3">
    <name type="scientific">Perkinsus marinus (strain ATCC 50983 / TXsc)</name>
    <dbReference type="NCBI Taxonomy" id="423536"/>
    <lineage>
        <taxon>Eukaryota</taxon>
        <taxon>Sar</taxon>
        <taxon>Alveolata</taxon>
        <taxon>Perkinsozoa</taxon>
        <taxon>Perkinsea</taxon>
        <taxon>Perkinsida</taxon>
        <taxon>Perkinsidae</taxon>
        <taxon>Perkinsus</taxon>
    </lineage>
</organism>
<feature type="non-terminal residue" evidence="2">
    <location>
        <position position="73"/>
    </location>
</feature>
<keyword evidence="3" id="KW-1185">Reference proteome</keyword>
<dbReference type="Proteomes" id="UP000007800">
    <property type="component" value="Unassembled WGS sequence"/>
</dbReference>
<feature type="non-terminal residue" evidence="2">
    <location>
        <position position="1"/>
    </location>
</feature>
<dbReference type="InParanoid" id="C5KX70"/>
<dbReference type="EMBL" id="GG677119">
    <property type="protein sequence ID" value="EER10926.1"/>
    <property type="molecule type" value="Genomic_DNA"/>
</dbReference>
<dbReference type="PANTHER" id="PTHR32100">
    <property type="entry name" value="OMEGA-6 FATTY ACID DESATURASE, CHLOROPLASTIC"/>
    <property type="match status" value="1"/>
</dbReference>
<protein>
    <recommendedName>
        <fullName evidence="1">Fatty acid desaturase domain-containing protein</fullName>
    </recommendedName>
</protein>
<proteinExistence type="predicted"/>
<evidence type="ECO:0000259" key="1">
    <source>
        <dbReference type="Pfam" id="PF00487"/>
    </source>
</evidence>
<dbReference type="AlphaFoldDB" id="C5KX70"/>
<feature type="domain" description="Fatty acid desaturase" evidence="1">
    <location>
        <begin position="2"/>
        <end position="66"/>
    </location>
</feature>
<evidence type="ECO:0000313" key="3">
    <source>
        <dbReference type="Proteomes" id="UP000007800"/>
    </source>
</evidence>
<dbReference type="GO" id="GO:0016491">
    <property type="term" value="F:oxidoreductase activity"/>
    <property type="evidence" value="ECO:0007669"/>
    <property type="project" value="InterPro"/>
</dbReference>
<name>C5KX70_PERM5</name>
<sequence>LWCVYIFWQGVFFTGIWVMGHECGHGAFSPYPLVNDCVGFVLHSALLVPYFSWQYSHARHHKFTNHITRGETH</sequence>
<dbReference type="GO" id="GO:0006629">
    <property type="term" value="P:lipid metabolic process"/>
    <property type="evidence" value="ECO:0007669"/>
    <property type="project" value="InterPro"/>
</dbReference>
<dbReference type="Pfam" id="PF00487">
    <property type="entry name" value="FA_desaturase"/>
    <property type="match status" value="1"/>
</dbReference>
<dbReference type="InterPro" id="IPR012171">
    <property type="entry name" value="Fatty_acid_desaturase"/>
</dbReference>
<dbReference type="OrthoDB" id="1461976at2759"/>